<dbReference type="RefSeq" id="XP_069198044.1">
    <property type="nucleotide sequence ID" value="XM_069345837.1"/>
</dbReference>
<feature type="domain" description="Cyclin-D1-binding protein 1-like N-terminal" evidence="2">
    <location>
        <begin position="50"/>
        <end position="209"/>
    </location>
</feature>
<dbReference type="EMBL" id="JBFMKM010000013">
    <property type="protein sequence ID" value="KAL1301768.1"/>
    <property type="molecule type" value="Genomic_DNA"/>
</dbReference>
<dbReference type="PANTHER" id="PTHR15492">
    <property type="entry name" value="CYCLIN D1-BINDING PROTEIN 1"/>
    <property type="match status" value="1"/>
</dbReference>
<evidence type="ECO:0000259" key="2">
    <source>
        <dbReference type="Pfam" id="PF13324"/>
    </source>
</evidence>
<evidence type="ECO:0000313" key="4">
    <source>
        <dbReference type="Proteomes" id="UP001562354"/>
    </source>
</evidence>
<dbReference type="InterPro" id="IPR026907">
    <property type="entry name" value="GCIP-like"/>
</dbReference>
<comment type="caution">
    <text evidence="3">The sequence shown here is derived from an EMBL/GenBank/DDBJ whole genome shotgun (WGS) entry which is preliminary data.</text>
</comment>
<feature type="compositionally biased region" description="Acidic residues" evidence="1">
    <location>
        <begin position="205"/>
        <end position="224"/>
    </location>
</feature>
<dbReference type="Pfam" id="PF13324">
    <property type="entry name" value="GCIP_N"/>
    <property type="match status" value="1"/>
</dbReference>
<dbReference type="Proteomes" id="UP001562354">
    <property type="component" value="Unassembled WGS sequence"/>
</dbReference>
<dbReference type="Gene3D" id="1.20.1410.10">
    <property type="entry name" value="I/LWEQ domain"/>
    <property type="match status" value="1"/>
</dbReference>
<dbReference type="InterPro" id="IPR049317">
    <property type="entry name" value="GCIP-like_N"/>
</dbReference>
<dbReference type="PANTHER" id="PTHR15492:SF1">
    <property type="entry name" value="CYCLIN-D1-BINDING PROTEIN 1"/>
    <property type="match status" value="1"/>
</dbReference>
<dbReference type="Gene3D" id="1.20.1420.10">
    <property type="entry name" value="Talin, central domain"/>
    <property type="match status" value="1"/>
</dbReference>
<gene>
    <name evidence="3" type="ORF">AAFC00_005966</name>
</gene>
<reference evidence="3 4" key="1">
    <citation type="submission" date="2024-07" db="EMBL/GenBank/DDBJ databases">
        <title>Draft sequence of the Neodothiora populina.</title>
        <authorList>
            <person name="Drown D.D."/>
            <person name="Schuette U.S."/>
            <person name="Buechlein A.B."/>
            <person name="Rusch D.R."/>
            <person name="Winton L.W."/>
            <person name="Adams G.A."/>
        </authorList>
    </citation>
    <scope>NUCLEOTIDE SEQUENCE [LARGE SCALE GENOMIC DNA]</scope>
    <source>
        <strain evidence="3 4">CPC 39397</strain>
    </source>
</reference>
<proteinExistence type="predicted"/>
<evidence type="ECO:0000313" key="3">
    <source>
        <dbReference type="EMBL" id="KAL1301768.1"/>
    </source>
</evidence>
<accession>A0ABR3P6I3</accession>
<sequence>MSKQSEPQSLATLLASQKALLAQYLNHLSPNDLDSSTQLPSNPPNPLNVLRDSAKLLKAHTTKLSLLLINKPFTVSAITKVLRDISGTCLPAMMSAVDICRPDIWGAFLKQHVMASVRAVIREMIVCYDEATNVANQELEALAGSAQATEKVHQAQGRNSLVSTGLVWDACDVLINLDSIGIAGLAVRRAGEWRDTIKDATEELKEWEEGDEEEDDDDDTDSMDDMFSAANALPRNRPDLKERLATANDKLKKICMLYAAISKRRLKTFTPAIASIQKNIHTFDTLLTALKDLPDSVDDLASAFYDLNTDHVDRALQTCVDLATGAAQTVELSWTGEQDEFTTWVKKWSNLME</sequence>
<feature type="region of interest" description="Disordered" evidence="1">
    <location>
        <begin position="202"/>
        <end position="226"/>
    </location>
</feature>
<name>A0ABR3P6I3_9PEZI</name>
<protein>
    <recommendedName>
        <fullName evidence="2">Cyclin-D1-binding protein 1-like N-terminal domain-containing protein</fullName>
    </recommendedName>
</protein>
<keyword evidence="4" id="KW-1185">Reference proteome</keyword>
<organism evidence="3 4">
    <name type="scientific">Neodothiora populina</name>
    <dbReference type="NCBI Taxonomy" id="2781224"/>
    <lineage>
        <taxon>Eukaryota</taxon>
        <taxon>Fungi</taxon>
        <taxon>Dikarya</taxon>
        <taxon>Ascomycota</taxon>
        <taxon>Pezizomycotina</taxon>
        <taxon>Dothideomycetes</taxon>
        <taxon>Dothideomycetidae</taxon>
        <taxon>Dothideales</taxon>
        <taxon>Dothioraceae</taxon>
        <taxon>Neodothiora</taxon>
    </lineage>
</organism>
<evidence type="ECO:0000256" key="1">
    <source>
        <dbReference type="SAM" id="MobiDB-lite"/>
    </source>
</evidence>
<dbReference type="GeneID" id="95979665"/>